<keyword evidence="3" id="KW-1185">Reference proteome</keyword>
<evidence type="ECO:0000256" key="1">
    <source>
        <dbReference type="SAM" id="MobiDB-lite"/>
    </source>
</evidence>
<protein>
    <submittedName>
        <fullName evidence="2">Uncharacterized protein</fullName>
    </submittedName>
</protein>
<proteinExistence type="predicted"/>
<dbReference type="EMBL" id="AGNL01011039">
    <property type="protein sequence ID" value="EJK68639.1"/>
    <property type="molecule type" value="Genomic_DNA"/>
</dbReference>
<organism evidence="2 3">
    <name type="scientific">Thalassiosira oceanica</name>
    <name type="common">Marine diatom</name>
    <dbReference type="NCBI Taxonomy" id="159749"/>
    <lineage>
        <taxon>Eukaryota</taxon>
        <taxon>Sar</taxon>
        <taxon>Stramenopiles</taxon>
        <taxon>Ochrophyta</taxon>
        <taxon>Bacillariophyta</taxon>
        <taxon>Coscinodiscophyceae</taxon>
        <taxon>Thalassiosirophycidae</taxon>
        <taxon>Thalassiosirales</taxon>
        <taxon>Thalassiosiraceae</taxon>
        <taxon>Thalassiosira</taxon>
    </lineage>
</organism>
<dbReference type="Proteomes" id="UP000266841">
    <property type="component" value="Unassembled WGS sequence"/>
</dbReference>
<feature type="region of interest" description="Disordered" evidence="1">
    <location>
        <begin position="32"/>
        <end position="55"/>
    </location>
</feature>
<evidence type="ECO:0000313" key="2">
    <source>
        <dbReference type="EMBL" id="EJK68639.1"/>
    </source>
</evidence>
<gene>
    <name evidence="2" type="ORF">THAOC_10162</name>
</gene>
<feature type="non-terminal residue" evidence="2">
    <location>
        <position position="1"/>
    </location>
</feature>
<evidence type="ECO:0000313" key="3">
    <source>
        <dbReference type="Proteomes" id="UP000266841"/>
    </source>
</evidence>
<sequence length="76" mass="8547">CPSAGEFRFFTHEISAPSRRIQGILLQARRAPDRSAVRRRRRDLPSRAAQDGVRAERAGIGQGRFRLARDCCPELG</sequence>
<reference evidence="2 3" key="1">
    <citation type="journal article" date="2012" name="Genome Biol.">
        <title>Genome and low-iron response of an oceanic diatom adapted to chronic iron limitation.</title>
        <authorList>
            <person name="Lommer M."/>
            <person name="Specht M."/>
            <person name="Roy A.S."/>
            <person name="Kraemer L."/>
            <person name="Andreson R."/>
            <person name="Gutowska M.A."/>
            <person name="Wolf J."/>
            <person name="Bergner S.V."/>
            <person name="Schilhabel M.B."/>
            <person name="Klostermeier U.C."/>
            <person name="Beiko R.G."/>
            <person name="Rosenstiel P."/>
            <person name="Hippler M."/>
            <person name="Laroche J."/>
        </authorList>
    </citation>
    <scope>NUCLEOTIDE SEQUENCE [LARGE SCALE GENOMIC DNA]</scope>
    <source>
        <strain evidence="2 3">CCMP1005</strain>
    </source>
</reference>
<name>K0SUN0_THAOC</name>
<comment type="caution">
    <text evidence="2">The sequence shown here is derived from an EMBL/GenBank/DDBJ whole genome shotgun (WGS) entry which is preliminary data.</text>
</comment>
<accession>K0SUN0</accession>
<dbReference type="AlphaFoldDB" id="K0SUN0"/>